<dbReference type="GO" id="GO:0005886">
    <property type="term" value="C:plasma membrane"/>
    <property type="evidence" value="ECO:0007669"/>
    <property type="project" value="UniProtKB-SubCell"/>
</dbReference>
<evidence type="ECO:0000256" key="5">
    <source>
        <dbReference type="ARBA" id="ARBA00022927"/>
    </source>
</evidence>
<dbReference type="GO" id="GO:0051205">
    <property type="term" value="P:protein insertion into membrane"/>
    <property type="evidence" value="ECO:0007669"/>
    <property type="project" value="TreeGrafter"/>
</dbReference>
<evidence type="ECO:0000256" key="4">
    <source>
        <dbReference type="ARBA" id="ARBA00022692"/>
    </source>
</evidence>
<dbReference type="NCBIfam" id="TIGR03592">
    <property type="entry name" value="yidC_oxa1_cterm"/>
    <property type="match status" value="1"/>
</dbReference>
<dbReference type="CDD" id="cd20070">
    <property type="entry name" value="5TM_YidC_Alb3"/>
    <property type="match status" value="1"/>
</dbReference>
<dbReference type="GO" id="GO:0032977">
    <property type="term" value="F:membrane insertase activity"/>
    <property type="evidence" value="ECO:0007669"/>
    <property type="project" value="InterPro"/>
</dbReference>
<feature type="transmembrane region" description="Helical" evidence="10">
    <location>
        <begin position="86"/>
        <end position="106"/>
    </location>
</feature>
<organism evidence="12 13">
    <name type="scientific">Helicovermis profundi</name>
    <dbReference type="NCBI Taxonomy" id="3065157"/>
    <lineage>
        <taxon>Bacteria</taxon>
        <taxon>Bacillati</taxon>
        <taxon>Bacillota</taxon>
        <taxon>Clostridia</taxon>
        <taxon>Helicovermis</taxon>
    </lineage>
</organism>
<evidence type="ECO:0000256" key="9">
    <source>
        <dbReference type="RuleBase" id="RU003945"/>
    </source>
</evidence>
<dbReference type="RefSeq" id="WP_338536038.1">
    <property type="nucleotide sequence ID" value="NZ_AP028654.1"/>
</dbReference>
<dbReference type="KEGG" id="hprf:HLPR_27830"/>
<dbReference type="EMBL" id="AP028654">
    <property type="protein sequence ID" value="BEP30452.1"/>
    <property type="molecule type" value="Genomic_DNA"/>
</dbReference>
<evidence type="ECO:0000256" key="6">
    <source>
        <dbReference type="ARBA" id="ARBA00022989"/>
    </source>
</evidence>
<feature type="transmembrane region" description="Helical" evidence="10">
    <location>
        <begin position="193"/>
        <end position="215"/>
    </location>
</feature>
<dbReference type="InterPro" id="IPR001708">
    <property type="entry name" value="YidC/ALB3/OXA1/COX18"/>
</dbReference>
<evidence type="ECO:0000256" key="8">
    <source>
        <dbReference type="ARBA" id="ARBA00023186"/>
    </source>
</evidence>
<proteinExistence type="inferred from homology"/>
<comment type="subcellular location">
    <subcellularLocation>
        <location evidence="1">Cell membrane</location>
        <topology evidence="1">Multi-pass membrane protein</topology>
    </subcellularLocation>
    <subcellularLocation>
        <location evidence="9">Membrane</location>
        <topology evidence="9">Multi-pass membrane protein</topology>
    </subcellularLocation>
</comment>
<keyword evidence="2" id="KW-0813">Transport</keyword>
<dbReference type="Proteomes" id="UP001321786">
    <property type="component" value="Chromosome"/>
</dbReference>
<evidence type="ECO:0000256" key="2">
    <source>
        <dbReference type="ARBA" id="ARBA00022448"/>
    </source>
</evidence>
<dbReference type="AlphaFoldDB" id="A0AAU9EHW6"/>
<evidence type="ECO:0000256" key="1">
    <source>
        <dbReference type="ARBA" id="ARBA00004651"/>
    </source>
</evidence>
<keyword evidence="8" id="KW-0143">Chaperone</keyword>
<accession>A0AAU9EHW6</accession>
<dbReference type="InterPro" id="IPR028055">
    <property type="entry name" value="YidC/Oxa/ALB_C"/>
</dbReference>
<evidence type="ECO:0000256" key="7">
    <source>
        <dbReference type="ARBA" id="ARBA00023136"/>
    </source>
</evidence>
<dbReference type="InterPro" id="IPR047196">
    <property type="entry name" value="YidC_ALB_C"/>
</dbReference>
<keyword evidence="13" id="KW-1185">Reference proteome</keyword>
<keyword evidence="3" id="KW-1003">Cell membrane</keyword>
<dbReference type="Pfam" id="PF02096">
    <property type="entry name" value="60KD_IMP"/>
    <property type="match status" value="1"/>
</dbReference>
<reference evidence="12 13" key="1">
    <citation type="submission" date="2023-08" db="EMBL/GenBank/DDBJ databases">
        <title>Helicovermis profunda gen. nov., sp. nov., a novel mesophilic, fermentative bacterium within the Bacillota from a deep-sea hydrothermal vent chimney.</title>
        <authorList>
            <person name="Miyazaki U."/>
            <person name="Mizutani D."/>
            <person name="Hashimoto Y."/>
            <person name="Tame A."/>
            <person name="Sawayama S."/>
            <person name="Miyazaki J."/>
            <person name="Takai K."/>
            <person name="Nakagawa S."/>
        </authorList>
    </citation>
    <scope>NUCLEOTIDE SEQUENCE [LARGE SCALE GENOMIC DNA]</scope>
    <source>
        <strain evidence="12 13">S502</strain>
    </source>
</reference>
<evidence type="ECO:0000256" key="10">
    <source>
        <dbReference type="SAM" id="Phobius"/>
    </source>
</evidence>
<protein>
    <submittedName>
        <fullName evidence="12">YidC/Oxa1 family membrane protein insertase</fullName>
    </submittedName>
</protein>
<keyword evidence="7 10" id="KW-0472">Membrane</keyword>
<dbReference type="PANTHER" id="PTHR12428:SF65">
    <property type="entry name" value="CYTOCHROME C OXIDASE ASSEMBLY PROTEIN COX18, MITOCHONDRIAL"/>
    <property type="match status" value="1"/>
</dbReference>
<name>A0AAU9EHW6_9FIRM</name>
<dbReference type="GO" id="GO:0015031">
    <property type="term" value="P:protein transport"/>
    <property type="evidence" value="ECO:0007669"/>
    <property type="project" value="UniProtKB-KW"/>
</dbReference>
<dbReference type="PANTHER" id="PTHR12428">
    <property type="entry name" value="OXA1"/>
    <property type="match status" value="1"/>
</dbReference>
<gene>
    <name evidence="12" type="ORF">HLPR_27830</name>
</gene>
<evidence type="ECO:0000313" key="12">
    <source>
        <dbReference type="EMBL" id="BEP30452.1"/>
    </source>
</evidence>
<keyword evidence="5" id="KW-0653">Protein transport</keyword>
<keyword evidence="6 10" id="KW-1133">Transmembrane helix</keyword>
<keyword evidence="4 9" id="KW-0812">Transmembrane</keyword>
<sequence>MFDPISKVFGTLLSVVFGVVGNYGVSIIILTIIIKTLLIPLSITQIKQTKKMSEIQPKLKELQTKYKNDKEALNAKTMELYSTHKMNPLSGCLPMLIQFPILIGLYTTLRNPMKFVFAGNEKLTADALSQGFLWISNLANPDVLSNVIHSSSTLVTSMPGILPILAAATTYLQMATMNNGSQQNSQMKTMATVMPFFILFMGRTLPGGLILYWTVSNIFQMVQQTLINKLTEEESKKNVLN</sequence>
<feature type="transmembrane region" description="Helical" evidence="10">
    <location>
        <begin position="154"/>
        <end position="172"/>
    </location>
</feature>
<feature type="domain" description="Membrane insertase YidC/Oxa/ALB C-terminal" evidence="11">
    <location>
        <begin position="23"/>
        <end position="229"/>
    </location>
</feature>
<feature type="transmembrane region" description="Helical" evidence="10">
    <location>
        <begin position="20"/>
        <end position="43"/>
    </location>
</feature>
<evidence type="ECO:0000259" key="11">
    <source>
        <dbReference type="Pfam" id="PF02096"/>
    </source>
</evidence>
<comment type="similarity">
    <text evidence="9">Belongs to the OXA1/ALB3/YidC family.</text>
</comment>
<evidence type="ECO:0000313" key="13">
    <source>
        <dbReference type="Proteomes" id="UP001321786"/>
    </source>
</evidence>
<evidence type="ECO:0000256" key="3">
    <source>
        <dbReference type="ARBA" id="ARBA00022475"/>
    </source>
</evidence>